<protein>
    <recommendedName>
        <fullName evidence="3">Tyrosine recombinase XerC</fullName>
    </recommendedName>
</protein>
<accession>A0A5J4RMV5</accession>
<dbReference type="InterPro" id="IPR011010">
    <property type="entry name" value="DNA_brk_join_enz"/>
</dbReference>
<organism evidence="2">
    <name type="scientific">termite gut metagenome</name>
    <dbReference type="NCBI Taxonomy" id="433724"/>
    <lineage>
        <taxon>unclassified sequences</taxon>
        <taxon>metagenomes</taxon>
        <taxon>organismal metagenomes</taxon>
    </lineage>
</organism>
<dbReference type="Gene3D" id="1.10.443.10">
    <property type="entry name" value="Intergrase catalytic core"/>
    <property type="match status" value="1"/>
</dbReference>
<name>A0A5J4RMV5_9ZZZZ</name>
<reference evidence="2" key="1">
    <citation type="submission" date="2019-03" db="EMBL/GenBank/DDBJ databases">
        <title>Single cell metagenomics reveals metabolic interactions within the superorganism composed of flagellate Streblomastix strix and complex community of Bacteroidetes bacteria on its surface.</title>
        <authorList>
            <person name="Treitli S.C."/>
            <person name="Kolisko M."/>
            <person name="Husnik F."/>
            <person name="Keeling P."/>
            <person name="Hampl V."/>
        </authorList>
    </citation>
    <scope>NUCLEOTIDE SEQUENCE</scope>
    <source>
        <strain evidence="2">STM</strain>
    </source>
</reference>
<evidence type="ECO:0008006" key="3">
    <source>
        <dbReference type="Google" id="ProtNLM"/>
    </source>
</evidence>
<dbReference type="InterPro" id="IPR013762">
    <property type="entry name" value="Integrase-like_cat_sf"/>
</dbReference>
<evidence type="ECO:0000313" key="2">
    <source>
        <dbReference type="EMBL" id="KAA6334695.1"/>
    </source>
</evidence>
<dbReference type="GO" id="GO:0015074">
    <property type="term" value="P:DNA integration"/>
    <property type="evidence" value="ECO:0007669"/>
    <property type="project" value="InterPro"/>
</dbReference>
<evidence type="ECO:0000256" key="1">
    <source>
        <dbReference type="ARBA" id="ARBA00023172"/>
    </source>
</evidence>
<keyword evidence="1" id="KW-0233">DNA recombination</keyword>
<sequence length="100" mass="11552">MPFTYEQRYNEAIKEAFKLAGIDRMVTILDPLTNDEVKKPLYEVASSHMARRTFIGNIYKKVKDPNLVGALSGHKEGSKAFSRYREIDEEMKKELVNLLD</sequence>
<dbReference type="AlphaFoldDB" id="A0A5J4RMV5"/>
<gene>
    <name evidence="2" type="ORF">EZS27_017014</name>
</gene>
<dbReference type="GO" id="GO:0006310">
    <property type="term" value="P:DNA recombination"/>
    <property type="evidence" value="ECO:0007669"/>
    <property type="project" value="UniProtKB-KW"/>
</dbReference>
<dbReference type="EMBL" id="SNRY01000970">
    <property type="protein sequence ID" value="KAA6334695.1"/>
    <property type="molecule type" value="Genomic_DNA"/>
</dbReference>
<comment type="caution">
    <text evidence="2">The sequence shown here is derived from an EMBL/GenBank/DDBJ whole genome shotgun (WGS) entry which is preliminary data.</text>
</comment>
<proteinExistence type="predicted"/>
<dbReference type="GO" id="GO:0003677">
    <property type="term" value="F:DNA binding"/>
    <property type="evidence" value="ECO:0007669"/>
    <property type="project" value="InterPro"/>
</dbReference>
<dbReference type="SUPFAM" id="SSF56349">
    <property type="entry name" value="DNA breaking-rejoining enzymes"/>
    <property type="match status" value="1"/>
</dbReference>